<feature type="region of interest" description="Disordered" evidence="8">
    <location>
        <begin position="505"/>
        <end position="558"/>
    </location>
</feature>
<evidence type="ECO:0000256" key="3">
    <source>
        <dbReference type="ARBA" id="ARBA00022827"/>
    </source>
</evidence>
<dbReference type="InterPro" id="IPR036155">
    <property type="entry name" value="Crypto/Photolyase_N_sf"/>
</dbReference>
<dbReference type="PROSITE" id="PS00394">
    <property type="entry name" value="DNA_PHOTOLYASES_1_1"/>
    <property type="match status" value="1"/>
</dbReference>
<protein>
    <recommendedName>
        <fullName evidence="7">Cryptochrome DASH</fullName>
    </recommendedName>
</protein>
<dbReference type="PANTHER" id="PTHR11455">
    <property type="entry name" value="CRYPTOCHROME"/>
    <property type="match status" value="1"/>
</dbReference>
<dbReference type="Pfam" id="PF00875">
    <property type="entry name" value="DNA_photolyase"/>
    <property type="match status" value="1"/>
</dbReference>
<comment type="cofactor">
    <cofactor evidence="5 7">
        <name>FAD</name>
        <dbReference type="ChEBI" id="CHEBI:57692"/>
    </cofactor>
    <text evidence="5 7">Binds 1 FAD per subunit.</text>
</comment>
<evidence type="ECO:0000256" key="2">
    <source>
        <dbReference type="ARBA" id="ARBA00022630"/>
    </source>
</evidence>
<feature type="binding site" evidence="5">
    <location>
        <begin position="443"/>
        <end position="445"/>
    </location>
    <ligand>
        <name>FAD</name>
        <dbReference type="ChEBI" id="CHEBI:57692"/>
    </ligand>
</feature>
<keyword evidence="11" id="KW-1185">Reference proteome</keyword>
<dbReference type="STRING" id="41875.K8F4K3"/>
<evidence type="ECO:0000256" key="5">
    <source>
        <dbReference type="PIRSR" id="PIRSR602081-1"/>
    </source>
</evidence>
<dbReference type="GO" id="GO:0000719">
    <property type="term" value="P:photoreactive repair"/>
    <property type="evidence" value="ECO:0007669"/>
    <property type="project" value="TreeGrafter"/>
</dbReference>
<keyword evidence="3 5" id="KW-0274">FAD</keyword>
<evidence type="ECO:0000256" key="7">
    <source>
        <dbReference type="RuleBase" id="RU367151"/>
    </source>
</evidence>
<dbReference type="Gene3D" id="1.25.40.80">
    <property type="match status" value="1"/>
</dbReference>
<dbReference type="PROSITE" id="PS51645">
    <property type="entry name" value="PHR_CRY_ALPHA_BETA"/>
    <property type="match status" value="1"/>
</dbReference>
<dbReference type="GO" id="GO:0003677">
    <property type="term" value="F:DNA binding"/>
    <property type="evidence" value="ECO:0007669"/>
    <property type="project" value="TreeGrafter"/>
</dbReference>
<sequence>MSPALSNVDDGKTKKKKRVILWHRNDLRVHDNLTLKEALTFCSESSELCELVPTYIFDPRWFLSDDAFDRSDQKRREKSLTNAPKCSQRRAEFLLESVLDLKERYKRLGSDLLIKIGKSENVLDALDADVVVCSREVCEDERALERKVKRKAKGELKLVWDNTLYHYEDVFESGNCYQNGLNDLPTQFTQFKNKVESKVSVRKPILNDAELSDGLKKFSSPSNVSEEEMQFVPTIEDIPLSDDARQMHAAIPKDNSITPVYSFKGGESEALKRVQRYLYETDAVATYFDTRNGMLEDLESTKLAPYLALGCISPRFIENEIRKYEKERVENKSTYWVIFELTWRDFYRFFALRHGAKIFKLDGIGSNGKMPPWTAEHEGRDEIFEKWISGTTGYPLIDANMRELKLTGWMSNRGRQNVASWLALDARIDWRMGAEWFEFLLLDYDPASNWGNWVAAAGLTRGRVNKFNIPKQTKDYDPQMKYCRKFIPELDSKDYPRPVQLKKFAFEESSSSRNNGGRNGPGRGTTNGRGGRRGKQNRQPRNNAFYDDDRQNGGGGFS</sequence>
<feature type="binding site" evidence="5">
    <location>
        <begin position="340"/>
        <end position="347"/>
    </location>
    <ligand>
        <name>FAD</name>
        <dbReference type="ChEBI" id="CHEBI:57692"/>
    </ligand>
</feature>
<dbReference type="Gene3D" id="1.10.579.10">
    <property type="entry name" value="DNA Cyclobutane Dipyrimidine Photolyase, subunit A, domain 3"/>
    <property type="match status" value="1"/>
</dbReference>
<dbReference type="InterPro" id="IPR002081">
    <property type="entry name" value="Cryptochrome/DNA_photolyase_1"/>
</dbReference>
<organism evidence="10 11">
    <name type="scientific">Bathycoccus prasinos</name>
    <dbReference type="NCBI Taxonomy" id="41875"/>
    <lineage>
        <taxon>Eukaryota</taxon>
        <taxon>Viridiplantae</taxon>
        <taxon>Chlorophyta</taxon>
        <taxon>Mamiellophyceae</taxon>
        <taxon>Mamiellales</taxon>
        <taxon>Bathycoccaceae</taxon>
        <taxon>Bathycoccus</taxon>
    </lineage>
</organism>
<dbReference type="eggNOG" id="KOG0133">
    <property type="taxonomic scope" value="Eukaryota"/>
</dbReference>
<dbReference type="PRINTS" id="PR00147">
    <property type="entry name" value="DNAPHOTLYASE"/>
</dbReference>
<dbReference type="InterPro" id="IPR036134">
    <property type="entry name" value="Crypto/Photolyase_FAD-like_sf"/>
</dbReference>
<comment type="cofactor">
    <cofactor evidence="7">
        <name>(6R)-5,10-methylene-5,6,7,8-tetrahydrofolate</name>
        <dbReference type="ChEBI" id="CHEBI:15636"/>
    </cofactor>
    <text evidence="7">Binds 1 5,10-methenyltetrahydrofolate (MTHF) per subunit.</text>
</comment>
<dbReference type="Proteomes" id="UP000198341">
    <property type="component" value="Chromosome 14"/>
</dbReference>
<dbReference type="InterPro" id="IPR006050">
    <property type="entry name" value="DNA_photolyase_N"/>
</dbReference>
<evidence type="ECO:0000313" key="11">
    <source>
        <dbReference type="Proteomes" id="UP000198341"/>
    </source>
</evidence>
<dbReference type="SUPFAM" id="SSF48173">
    <property type="entry name" value="Cryptochrome/photolyase FAD-binding domain"/>
    <property type="match status" value="1"/>
</dbReference>
<dbReference type="GO" id="GO:0003904">
    <property type="term" value="F:deoxyribodipyrimidine photo-lyase activity"/>
    <property type="evidence" value="ECO:0007669"/>
    <property type="project" value="TreeGrafter"/>
</dbReference>
<dbReference type="Pfam" id="PF03441">
    <property type="entry name" value="FAD_binding_7"/>
    <property type="match status" value="1"/>
</dbReference>
<dbReference type="Gene3D" id="3.40.50.620">
    <property type="entry name" value="HUPs"/>
    <property type="match status" value="1"/>
</dbReference>
<feature type="binding site" evidence="5">
    <location>
        <position position="287"/>
    </location>
    <ligand>
        <name>FAD</name>
        <dbReference type="ChEBI" id="CHEBI:57692"/>
    </ligand>
</feature>
<evidence type="ECO:0000256" key="6">
    <source>
        <dbReference type="PIRSR" id="PIRSR602081-2"/>
    </source>
</evidence>
<dbReference type="GeneID" id="19011695"/>
<accession>K8F4K3</accession>
<feature type="compositionally biased region" description="Gly residues" evidence="8">
    <location>
        <begin position="517"/>
        <end position="529"/>
    </location>
</feature>
<keyword evidence="2 5" id="KW-0285">Flavoprotein</keyword>
<dbReference type="InterPro" id="IPR005101">
    <property type="entry name" value="Cryptochr/Photolyase_FAD-bd"/>
</dbReference>
<evidence type="ECO:0000313" key="10">
    <source>
        <dbReference type="EMBL" id="CCO19755.1"/>
    </source>
</evidence>
<dbReference type="InterPro" id="IPR018394">
    <property type="entry name" value="DNA_photolyase_1_CS_C"/>
</dbReference>
<proteinExistence type="inferred from homology"/>
<feature type="domain" description="Photolyase/cryptochrome alpha/beta" evidence="9">
    <location>
        <begin position="17"/>
        <end position="164"/>
    </location>
</feature>
<dbReference type="SUPFAM" id="SSF52425">
    <property type="entry name" value="Cryptochrome/photolyase, N-terminal domain"/>
    <property type="match status" value="1"/>
</dbReference>
<dbReference type="RefSeq" id="XP_007509298.1">
    <property type="nucleotide sequence ID" value="XM_007509236.1"/>
</dbReference>
<name>K8F4K3_9CHLO</name>
<dbReference type="OrthoDB" id="435881at2759"/>
<dbReference type="InterPro" id="IPR014729">
    <property type="entry name" value="Rossmann-like_a/b/a_fold"/>
</dbReference>
<dbReference type="PANTHER" id="PTHR11455:SF22">
    <property type="entry name" value="CRYPTOCHROME DASH"/>
    <property type="match status" value="1"/>
</dbReference>
<evidence type="ECO:0000256" key="8">
    <source>
        <dbReference type="SAM" id="MobiDB-lite"/>
    </source>
</evidence>
<dbReference type="KEGG" id="bpg:Bathy14g00970"/>
<gene>
    <name evidence="10" type="ordered locus">Bathy14g00970</name>
</gene>
<dbReference type="AlphaFoldDB" id="K8F4K3"/>
<evidence type="ECO:0000259" key="9">
    <source>
        <dbReference type="PROSITE" id="PS51645"/>
    </source>
</evidence>
<comment type="function">
    <text evidence="7">May have a photoreceptor function.</text>
</comment>
<evidence type="ECO:0000256" key="4">
    <source>
        <dbReference type="ARBA" id="ARBA00022991"/>
    </source>
</evidence>
<keyword evidence="4 7" id="KW-0157">Chromophore</keyword>
<feature type="site" description="Electron transfer via tryptophanyl radical" evidence="6">
    <location>
        <position position="373"/>
    </location>
</feature>
<evidence type="ECO:0000256" key="1">
    <source>
        <dbReference type="ARBA" id="ARBA00005862"/>
    </source>
</evidence>
<reference evidence="10 11" key="1">
    <citation type="submission" date="2011-10" db="EMBL/GenBank/DDBJ databases">
        <authorList>
            <person name="Genoscope - CEA"/>
        </authorList>
    </citation>
    <scope>NUCLEOTIDE SEQUENCE [LARGE SCALE GENOMIC DNA]</scope>
    <source>
        <strain evidence="10 11">RCC 1105</strain>
    </source>
</reference>
<dbReference type="GO" id="GO:0071949">
    <property type="term" value="F:FAD binding"/>
    <property type="evidence" value="ECO:0007669"/>
    <property type="project" value="TreeGrafter"/>
</dbReference>
<dbReference type="InterPro" id="IPR014133">
    <property type="entry name" value="Cry_DASH"/>
</dbReference>
<feature type="site" description="Electron transfer via tryptophanyl radical" evidence="6">
    <location>
        <position position="430"/>
    </location>
</feature>
<dbReference type="NCBIfam" id="TIGR02765">
    <property type="entry name" value="crypto_DASH"/>
    <property type="match status" value="1"/>
</dbReference>
<comment type="similarity">
    <text evidence="1 7">Belongs to the DNA photolyase class-1 family.</text>
</comment>
<feature type="site" description="Electron transfer via tryptophanyl radical" evidence="6">
    <location>
        <position position="453"/>
    </location>
</feature>
<dbReference type="EMBL" id="FO082265">
    <property type="protein sequence ID" value="CCO19755.1"/>
    <property type="molecule type" value="Genomic_DNA"/>
</dbReference>